<geneLocation type="plastid" evidence="13"/>
<dbReference type="GO" id="GO:0004654">
    <property type="term" value="F:polyribonucleotide nucleotidyltransferase activity"/>
    <property type="evidence" value="ECO:0007669"/>
    <property type="project" value="UniProtKB-EC"/>
</dbReference>
<dbReference type="FunFam" id="2.40.50.140:FF:000023">
    <property type="entry name" value="Polyribonucleotide nucleotidyltransferase"/>
    <property type="match status" value="1"/>
</dbReference>
<dbReference type="PIRSF" id="PIRSF005499">
    <property type="entry name" value="PNPase"/>
    <property type="match status" value="1"/>
</dbReference>
<evidence type="ECO:0000313" key="15">
    <source>
        <dbReference type="EMBL" id="BBL85892.1"/>
    </source>
</evidence>
<evidence type="ECO:0000313" key="14">
    <source>
        <dbReference type="EMBL" id="AQX44685.1"/>
    </source>
</evidence>
<dbReference type="InterPro" id="IPR001247">
    <property type="entry name" value="ExoRNase_PH_dom1"/>
</dbReference>
<evidence type="ECO:0000256" key="2">
    <source>
        <dbReference type="ARBA" id="ARBA00007404"/>
    </source>
</evidence>
<keyword evidence="7" id="KW-0479">Metal-binding</keyword>
<dbReference type="EMBL" id="KX897545">
    <property type="protein sequence ID" value="APP87918.1"/>
    <property type="molecule type" value="Genomic_DNA"/>
</dbReference>
<dbReference type="SUPFAM" id="SSF55666">
    <property type="entry name" value="Ribonuclease PH domain 2-like"/>
    <property type="match status" value="2"/>
</dbReference>
<evidence type="ECO:0000256" key="11">
    <source>
        <dbReference type="PROSITE-ProRule" id="PRU00117"/>
    </source>
</evidence>
<reference evidence="15 16" key="2">
    <citation type="submission" date="2019-06" db="EMBL/GenBank/DDBJ databases">
        <title>A hidden player of endosymbiotic evolution: DNA virus triggered massive gene transfer.</title>
        <authorList>
            <person name="Matsuo M."/>
            <person name="Katahata A."/>
            <person name="Tachikawa M."/>
            <person name="Minakuchi Y."/>
            <person name="Noguchi H."/>
            <person name="Toyoda A."/>
            <person name="Fujiyama A."/>
            <person name="Suzuki Y."/>
            <person name="Satoh S."/>
            <person name="Nakayama T."/>
            <person name="Kamikawa R."/>
            <person name="Nomura M."/>
            <person name="Inagaki Y."/>
            <person name="Ishida K."/>
            <person name="Obokata J."/>
        </authorList>
    </citation>
    <scope>NUCLEOTIDE SEQUENCE [LARGE SCALE GENOMIC DNA]</scope>
    <source>
        <strain evidence="15 16">MYN1</strain>
    </source>
</reference>
<comment type="subcellular location">
    <subcellularLocation>
        <location evidence="1">Cytoplasm</location>
    </subcellularLocation>
</comment>
<dbReference type="InterPro" id="IPR020568">
    <property type="entry name" value="Ribosomal_Su5_D2-typ_SF"/>
</dbReference>
<accession>A0A1L5YB44</accession>
<dbReference type="HAMAP" id="MF_01595">
    <property type="entry name" value="PNPase"/>
    <property type="match status" value="1"/>
</dbReference>
<dbReference type="Pfam" id="PF03726">
    <property type="entry name" value="PNPase"/>
    <property type="match status" value="1"/>
</dbReference>
<keyword evidence="5 13" id="KW-0808">Transferase</keyword>
<dbReference type="Pfam" id="PF01138">
    <property type="entry name" value="RNase_PH"/>
    <property type="match status" value="2"/>
</dbReference>
<dbReference type="GO" id="GO:0046872">
    <property type="term" value="F:metal ion binding"/>
    <property type="evidence" value="ECO:0007669"/>
    <property type="project" value="UniProtKB-KW"/>
</dbReference>
<evidence type="ECO:0000256" key="10">
    <source>
        <dbReference type="ARBA" id="ARBA00031451"/>
    </source>
</evidence>
<dbReference type="Gene3D" id="2.40.50.140">
    <property type="entry name" value="Nucleic acid-binding proteins"/>
    <property type="match status" value="1"/>
</dbReference>
<evidence type="ECO:0000256" key="7">
    <source>
        <dbReference type="ARBA" id="ARBA00022723"/>
    </source>
</evidence>
<gene>
    <name evidence="13" type="primary">pnp</name>
    <name evidence="15" type="synonym">MYN1_Chr_79</name>
    <name evidence="13" type="ORF">PCKR_117</name>
    <name evidence="14" type="ORF">PFK_117</name>
    <name evidence="15" type="ORF">PMYN1_Chma80</name>
</gene>
<dbReference type="GO" id="GO:0006402">
    <property type="term" value="P:mRNA catabolic process"/>
    <property type="evidence" value="ECO:0007669"/>
    <property type="project" value="InterPro"/>
</dbReference>
<evidence type="ECO:0000256" key="4">
    <source>
        <dbReference type="ARBA" id="ARBA00022490"/>
    </source>
</evidence>
<dbReference type="CDD" id="cd02393">
    <property type="entry name" value="KH-I_PNPase"/>
    <property type="match status" value="1"/>
</dbReference>
<organism evidence="13">
    <name type="scientific">Paulinella micropora</name>
    <dbReference type="NCBI Taxonomy" id="1928728"/>
    <lineage>
        <taxon>Eukaryota</taxon>
        <taxon>Sar</taxon>
        <taxon>Rhizaria</taxon>
        <taxon>Cercozoa</taxon>
        <taxon>Imbricatea</taxon>
        <taxon>Silicofilosea</taxon>
        <taxon>Euglyphida</taxon>
        <taxon>Paulinellidae</taxon>
        <taxon>Paulinella</taxon>
    </lineage>
</organism>
<dbReference type="InterPro" id="IPR036345">
    <property type="entry name" value="ExoRNase_PH_dom2_sf"/>
</dbReference>
<dbReference type="EC" id="2.7.7.8" evidence="3"/>
<dbReference type="InterPro" id="IPR003029">
    <property type="entry name" value="S1_domain"/>
</dbReference>
<dbReference type="PANTHER" id="PTHR11252">
    <property type="entry name" value="POLYRIBONUCLEOTIDE NUCLEOTIDYLTRANSFERASE"/>
    <property type="match status" value="1"/>
</dbReference>
<keyword evidence="6" id="KW-0548">Nucleotidyltransferase</keyword>
<sequence length="725" mass="78894">MQGQTQSISFDGREIRLTTGRYAPQASGSVLVECGDTAVLIAVTRSSSREGVDFLPLTCDYEERLYAAGRIPGSFMRRENRPPERAILTARLIDRPMRPLFPSWMHDDIQIVATCLSLDERVPPDVLAVTGASFATLIAKIPFYGPMATVRVGLLGDDFILNPSYREIERSDLDLVVAGTPDGVVMVEAGANQLAEQDVIEAIDFGYEAVGELIKAQQNILKAIGIECVPPEEHSEDPTVFNYLEQECSSSISATIAQFGGIKDQRDAQLDLIKAQVSEKINALKEEDSVRLAVSNNSKILGNSYKNVVKKIMRNLITDTEKRVDGRSLDEIRSITSAVGILPKRVHGSSLFQRGLTQVLSTATLGTPSDAQEMDDLNPTTEKTYLHHYNFPPYSVGETRPMRSPGRREIGHGVLAERAIGPVLPDKENFPYVLRVVSEVLSSNGSTSMAAVCSGTLALMDAGVPLKAPVSGAAMGLIKEGDKISILTDIQGIEDFLGDMDFKVAGTEKGITALQMDMKITGLEMSTIAQAINKARPARIHILEKMLEAIDKPREILSPHAPRLLSFRIDSELIGTVIGPGGRTIKGITERTNTKIDIEDGGIVTIASHDGAAAEEAQRIIEGLTRRVTEGEIFQGAVTRIIPIGAFVEILPGKEGMIHISQLSEARVEKVDDVVKVGDHVTVRVREIDNRGRINLTLRGVPQDNVHHSSVVEKLGSNSFELGKR</sequence>
<dbReference type="AlphaFoldDB" id="A0A1L5YB44"/>
<keyword evidence="9 11" id="KW-0694">RNA-binding</keyword>
<dbReference type="SUPFAM" id="SSF54791">
    <property type="entry name" value="Eukaryotic type KH-domain (KH-domain type I)"/>
    <property type="match status" value="1"/>
</dbReference>
<evidence type="ECO:0000313" key="16">
    <source>
        <dbReference type="Proteomes" id="UP000503178"/>
    </source>
</evidence>
<dbReference type="FunFam" id="3.30.1370.10:FF:000001">
    <property type="entry name" value="Polyribonucleotide nucleotidyltransferase"/>
    <property type="match status" value="1"/>
</dbReference>
<dbReference type="Pfam" id="PF00013">
    <property type="entry name" value="KH_1"/>
    <property type="match status" value="1"/>
</dbReference>
<keyword evidence="8" id="KW-0460">Magnesium</keyword>
<dbReference type="PROSITE" id="PS50126">
    <property type="entry name" value="S1"/>
    <property type="match status" value="1"/>
</dbReference>
<dbReference type="SUPFAM" id="SSF46915">
    <property type="entry name" value="Polynucleotide phosphorylase/guanosine pentaphosphate synthase (PNPase/GPSI), domain 3"/>
    <property type="match status" value="1"/>
</dbReference>
<dbReference type="InterPro" id="IPR004087">
    <property type="entry name" value="KH_dom"/>
</dbReference>
<dbReference type="InterPro" id="IPR004088">
    <property type="entry name" value="KH_dom_type_1"/>
</dbReference>
<dbReference type="InterPro" id="IPR015848">
    <property type="entry name" value="PNPase_PH_RNA-bd_bac/org-type"/>
</dbReference>
<dbReference type="Proteomes" id="UP000503178">
    <property type="component" value="Chromatophore Pltd"/>
</dbReference>
<keyword evidence="4" id="KW-0963">Cytoplasm</keyword>
<dbReference type="GO" id="GO:0003723">
    <property type="term" value="F:RNA binding"/>
    <property type="evidence" value="ECO:0007669"/>
    <property type="project" value="UniProtKB-UniRule"/>
</dbReference>
<dbReference type="InterPro" id="IPR015847">
    <property type="entry name" value="ExoRNase_PH_dom2"/>
</dbReference>
<keyword evidence="13" id="KW-0934">Plastid</keyword>
<dbReference type="SMART" id="SM00316">
    <property type="entry name" value="S1"/>
    <property type="match status" value="1"/>
</dbReference>
<dbReference type="FunFam" id="3.30.230.70:FF:000001">
    <property type="entry name" value="Polyribonucleotide nucleotidyltransferase"/>
    <property type="match status" value="1"/>
</dbReference>
<evidence type="ECO:0000313" key="13">
    <source>
        <dbReference type="EMBL" id="APP87918.1"/>
    </source>
</evidence>
<evidence type="ECO:0000256" key="3">
    <source>
        <dbReference type="ARBA" id="ARBA00012416"/>
    </source>
</evidence>
<dbReference type="SUPFAM" id="SSF50249">
    <property type="entry name" value="Nucleic acid-binding proteins"/>
    <property type="match status" value="1"/>
</dbReference>
<proteinExistence type="inferred from homology"/>
<dbReference type="GO" id="GO:0005829">
    <property type="term" value="C:cytosol"/>
    <property type="evidence" value="ECO:0007669"/>
    <property type="project" value="UniProtKB-ARBA"/>
</dbReference>
<dbReference type="FunFam" id="3.30.230.70:FF:000002">
    <property type="entry name" value="Polyribonucleotide nucleotidyltransferase"/>
    <property type="match status" value="1"/>
</dbReference>
<evidence type="ECO:0000256" key="5">
    <source>
        <dbReference type="ARBA" id="ARBA00022679"/>
    </source>
</evidence>
<dbReference type="GO" id="GO:0000175">
    <property type="term" value="F:3'-5'-RNA exonuclease activity"/>
    <property type="evidence" value="ECO:0007669"/>
    <property type="project" value="TreeGrafter"/>
</dbReference>
<dbReference type="EMBL" id="KY124271">
    <property type="protein sequence ID" value="AQX44685.1"/>
    <property type="molecule type" value="Genomic_DNA"/>
</dbReference>
<dbReference type="Gene3D" id="3.30.230.70">
    <property type="entry name" value="GHMP Kinase, N-terminal domain"/>
    <property type="match status" value="2"/>
</dbReference>
<dbReference type="GO" id="GO:0006396">
    <property type="term" value="P:RNA processing"/>
    <property type="evidence" value="ECO:0007669"/>
    <property type="project" value="InterPro"/>
</dbReference>
<dbReference type="CDD" id="cd11364">
    <property type="entry name" value="RNase_PH_PNPase_2"/>
    <property type="match status" value="1"/>
</dbReference>
<evidence type="ECO:0000259" key="12">
    <source>
        <dbReference type="PROSITE" id="PS50126"/>
    </source>
</evidence>
<evidence type="ECO:0000256" key="9">
    <source>
        <dbReference type="ARBA" id="ARBA00022884"/>
    </source>
</evidence>
<reference evidence="13" key="1">
    <citation type="journal article" date="2017" name="Protist">
        <title>Diversity of the Photosynthetic Paulinella Species, with the Description of Paulinella micropora sp. nov. and the Chromatophore Genome Sequence for strain KR01.</title>
        <authorList>
            <person name="Lhee D."/>
            <person name="Yang E.C."/>
            <person name="Kim J.I."/>
            <person name="Nakayama T."/>
            <person name="Zuccarello G."/>
            <person name="Andersen R.A."/>
            <person name="Yoon H.S."/>
        </authorList>
    </citation>
    <scope>NUCLEOTIDE SEQUENCE</scope>
    <source>
        <strain evidence="14">FK01</strain>
        <strain evidence="13">KR01</strain>
    </source>
</reference>
<dbReference type="Gene3D" id="3.30.1370.10">
    <property type="entry name" value="K Homology domain, type 1"/>
    <property type="match status" value="1"/>
</dbReference>
<dbReference type="NCBIfam" id="NF008805">
    <property type="entry name" value="PRK11824.1"/>
    <property type="match status" value="1"/>
</dbReference>
<evidence type="ECO:0000256" key="1">
    <source>
        <dbReference type="ARBA" id="ARBA00004496"/>
    </source>
</evidence>
<keyword evidence="16" id="KW-1185">Reference proteome</keyword>
<dbReference type="SMART" id="SM00322">
    <property type="entry name" value="KH"/>
    <property type="match status" value="1"/>
</dbReference>
<protein>
    <recommendedName>
        <fullName evidence="3">polyribonucleotide nucleotidyltransferase</fullName>
        <ecNumber evidence="3">2.7.7.8</ecNumber>
    </recommendedName>
    <alternativeName>
        <fullName evidence="10">Polynucleotide phosphorylase 1</fullName>
    </alternativeName>
</protein>
<dbReference type="Pfam" id="PF03725">
    <property type="entry name" value="RNase_PH_C"/>
    <property type="match status" value="1"/>
</dbReference>
<evidence type="ECO:0000256" key="8">
    <source>
        <dbReference type="ARBA" id="ARBA00022842"/>
    </source>
</evidence>
<dbReference type="SUPFAM" id="SSF54211">
    <property type="entry name" value="Ribosomal protein S5 domain 2-like"/>
    <property type="match status" value="2"/>
</dbReference>
<dbReference type="EMBL" id="LC490351">
    <property type="protein sequence ID" value="BBL85892.1"/>
    <property type="molecule type" value="Genomic_DNA"/>
</dbReference>
<feature type="domain" description="S1 motif" evidence="12">
    <location>
        <begin position="631"/>
        <end position="699"/>
    </location>
</feature>
<dbReference type="Pfam" id="PF00575">
    <property type="entry name" value="S1"/>
    <property type="match status" value="1"/>
</dbReference>
<comment type="similarity">
    <text evidence="2">Belongs to the polyribonucleotide nucleotidyltransferase family.</text>
</comment>
<dbReference type="PANTHER" id="PTHR11252:SF0">
    <property type="entry name" value="POLYRIBONUCLEOTIDE NUCLEOTIDYLTRANSFERASE 1, MITOCHONDRIAL"/>
    <property type="match status" value="1"/>
</dbReference>
<dbReference type="InterPro" id="IPR012162">
    <property type="entry name" value="PNPase"/>
</dbReference>
<dbReference type="InterPro" id="IPR012340">
    <property type="entry name" value="NA-bd_OB-fold"/>
</dbReference>
<evidence type="ECO:0000256" key="6">
    <source>
        <dbReference type="ARBA" id="ARBA00022695"/>
    </source>
</evidence>
<dbReference type="InterPro" id="IPR027408">
    <property type="entry name" value="PNPase/RNase_PH_dom_sf"/>
</dbReference>
<dbReference type="CDD" id="cd11363">
    <property type="entry name" value="RNase_PH_PNPase_1"/>
    <property type="match status" value="1"/>
</dbReference>
<dbReference type="InterPro" id="IPR036612">
    <property type="entry name" value="KH_dom_type_1_sf"/>
</dbReference>
<dbReference type="InterPro" id="IPR036456">
    <property type="entry name" value="PNPase_PH_RNA-bd_sf"/>
</dbReference>
<name>A0A1L5YB44_9EUKA</name>
<dbReference type="NCBIfam" id="TIGR03591">
    <property type="entry name" value="polynuc_phos"/>
    <property type="match status" value="1"/>
</dbReference>
<dbReference type="PROSITE" id="PS50084">
    <property type="entry name" value="KH_TYPE_1"/>
    <property type="match status" value="1"/>
</dbReference>